<organism evidence="4 5">
    <name type="scientific">Gramella jeungdoensis</name>
    <dbReference type="NCBI Taxonomy" id="708091"/>
    <lineage>
        <taxon>Bacteria</taxon>
        <taxon>Pseudomonadati</taxon>
        <taxon>Bacteroidota</taxon>
        <taxon>Flavobacteriia</taxon>
        <taxon>Flavobacteriales</taxon>
        <taxon>Flavobacteriaceae</taxon>
        <taxon>Christiangramia</taxon>
    </lineage>
</organism>
<sequence>MKKEGVLIGLLFLLIFACSNTNQEEQIIEPTKNVVEKKVIIIGIDGCRPDALTAANTPNLDALIANGTYSLDARNTGITISGPGWTSMLTGVWENKHNVVDNTFNSYNYTAYPHLFKRIEDYNSDFKTVSVAQWHPINTKVVKSTADVIVNSEDSTLDTEKKAVNELTSNELTAMFIHFDDVDHAGHSTGFSLNNDNYINAIEKVDQSIGNVISALKNRENYDKEDWLVIVGTDHGGIANNHGGTTDEERTIFIIASGDNIPNKEIAKTTTQTTIPNSENCLNSNSELKFDADGSIEISDNVAHSFGTSQDFSIECRVKSDYAGDVHIVGKKNWDNGVLPGYIFSFKTNTQKFKVNVGDGTNRVDLESTVITDNEWHTVSATFDRDGMLKVYVDGVFFNETSMASIGNLNNNFPFSIGADGNNKYKFKGSVAEVRIFNTLLSDEDISDWKCKVLDNNHPKYDNLQGHWKLDEGTGSIITDSSSKSANGTLTGGNWADISNEVQVNVHNYDHTPRTVDAVITALNHLCIPIQDSWNLEGISLIETNCSKN</sequence>
<evidence type="ECO:0000256" key="1">
    <source>
        <dbReference type="ARBA" id="ARBA00022729"/>
    </source>
</evidence>
<dbReference type="Pfam" id="PF13385">
    <property type="entry name" value="Laminin_G_3"/>
    <property type="match status" value="1"/>
</dbReference>
<evidence type="ECO:0000313" key="5">
    <source>
        <dbReference type="Proteomes" id="UP000298517"/>
    </source>
</evidence>
<dbReference type="GO" id="GO:0005975">
    <property type="term" value="P:carbohydrate metabolic process"/>
    <property type="evidence" value="ECO:0007669"/>
    <property type="project" value="UniProtKB-ARBA"/>
</dbReference>
<dbReference type="SMART" id="SM00560">
    <property type="entry name" value="LamGL"/>
    <property type="match status" value="1"/>
</dbReference>
<name>A0A4Y8AVX4_9FLAO</name>
<proteinExistence type="predicted"/>
<dbReference type="Pfam" id="PF16356">
    <property type="entry name" value="DUF4983"/>
    <property type="match status" value="1"/>
</dbReference>
<gene>
    <name evidence="4" type="ORF">E2488_08475</name>
</gene>
<dbReference type="AlphaFoldDB" id="A0A4Y8AVX4"/>
<feature type="domain" description="LamG-like jellyroll fold" evidence="3">
    <location>
        <begin position="310"/>
        <end position="444"/>
    </location>
</feature>
<dbReference type="InterPro" id="IPR032309">
    <property type="entry name" value="DUF4983"/>
</dbReference>
<dbReference type="RefSeq" id="WP_134247901.1">
    <property type="nucleotide sequence ID" value="NZ_SNQI01000002.1"/>
</dbReference>
<reference evidence="4 5" key="1">
    <citation type="journal article" date="2011" name="J. Microbiol.">
        <title>Gramella jeungdoensis sp. nov., isolated from a solar saltern in Korea.</title>
        <authorList>
            <person name="Joung Y."/>
            <person name="Kim H."/>
            <person name="Jang T."/>
            <person name="Ahn T.S."/>
            <person name="Joh K."/>
        </authorList>
    </citation>
    <scope>NUCLEOTIDE SEQUENCE [LARGE SCALE GENOMIC DNA]</scope>
    <source>
        <strain evidence="4 5">KCTC 23123</strain>
    </source>
</reference>
<keyword evidence="1" id="KW-0732">Signal</keyword>
<evidence type="ECO:0000313" key="4">
    <source>
        <dbReference type="EMBL" id="TEW75532.1"/>
    </source>
</evidence>
<dbReference type="PANTHER" id="PTHR10151:SF120">
    <property type="entry name" value="BIS(5'-ADENOSYL)-TRIPHOSPHATASE"/>
    <property type="match status" value="1"/>
</dbReference>
<protein>
    <submittedName>
        <fullName evidence="4">DUF4983 domain-containing protein</fullName>
    </submittedName>
</protein>
<dbReference type="Gene3D" id="3.40.720.10">
    <property type="entry name" value="Alkaline Phosphatase, subunit A"/>
    <property type="match status" value="1"/>
</dbReference>
<dbReference type="GO" id="GO:0004553">
    <property type="term" value="F:hydrolase activity, hydrolyzing O-glycosyl compounds"/>
    <property type="evidence" value="ECO:0007669"/>
    <property type="project" value="UniProtKB-ARBA"/>
</dbReference>
<dbReference type="PANTHER" id="PTHR10151">
    <property type="entry name" value="ECTONUCLEOTIDE PYROPHOSPHATASE/PHOSPHODIESTERASE"/>
    <property type="match status" value="1"/>
</dbReference>
<dbReference type="Gene3D" id="2.60.120.200">
    <property type="match status" value="1"/>
</dbReference>
<dbReference type="InterPro" id="IPR006558">
    <property type="entry name" value="LamG-like"/>
</dbReference>
<dbReference type="OrthoDB" id="279982at2"/>
<dbReference type="SUPFAM" id="SSF49899">
    <property type="entry name" value="Concanavalin A-like lectins/glucanases"/>
    <property type="match status" value="1"/>
</dbReference>
<dbReference type="InterPro" id="IPR002591">
    <property type="entry name" value="Phosphodiest/P_Trfase"/>
</dbReference>
<dbReference type="EMBL" id="SNQI01000002">
    <property type="protein sequence ID" value="TEW75532.1"/>
    <property type="molecule type" value="Genomic_DNA"/>
</dbReference>
<accession>A0A4Y8AVX4</accession>
<dbReference type="InterPro" id="IPR013320">
    <property type="entry name" value="ConA-like_dom_sf"/>
</dbReference>
<evidence type="ECO:0000259" key="3">
    <source>
        <dbReference type="SMART" id="SM00560"/>
    </source>
</evidence>
<keyword evidence="2" id="KW-1015">Disulfide bond</keyword>
<dbReference type="Proteomes" id="UP000298517">
    <property type="component" value="Unassembled WGS sequence"/>
</dbReference>
<dbReference type="SUPFAM" id="SSF53649">
    <property type="entry name" value="Alkaline phosphatase-like"/>
    <property type="match status" value="1"/>
</dbReference>
<comment type="caution">
    <text evidence="4">The sequence shown here is derived from an EMBL/GenBank/DDBJ whole genome shotgun (WGS) entry which is preliminary data.</text>
</comment>
<dbReference type="Pfam" id="PF01663">
    <property type="entry name" value="Phosphodiest"/>
    <property type="match status" value="2"/>
</dbReference>
<keyword evidence="5" id="KW-1185">Reference proteome</keyword>
<dbReference type="PROSITE" id="PS51257">
    <property type="entry name" value="PROKAR_LIPOPROTEIN"/>
    <property type="match status" value="1"/>
</dbReference>
<dbReference type="InterPro" id="IPR017850">
    <property type="entry name" value="Alkaline_phosphatase_core_sf"/>
</dbReference>
<evidence type="ECO:0000256" key="2">
    <source>
        <dbReference type="ARBA" id="ARBA00023157"/>
    </source>
</evidence>